<accession>A0A0J1BLQ8</accession>
<feature type="domain" description="Flavodoxin-like" evidence="3">
    <location>
        <begin position="91"/>
        <end position="228"/>
    </location>
</feature>
<dbReference type="GO" id="GO:0050660">
    <property type="term" value="F:flavin adenine dinucleotide binding"/>
    <property type="evidence" value="ECO:0007669"/>
    <property type="project" value="TreeGrafter"/>
</dbReference>
<dbReference type="SUPFAM" id="SSF52218">
    <property type="entry name" value="Flavoproteins"/>
    <property type="match status" value="1"/>
</dbReference>
<gene>
    <name evidence="4" type="ORF">RISK_000461</name>
</gene>
<dbReference type="GO" id="GO:0005829">
    <property type="term" value="C:cytosol"/>
    <property type="evidence" value="ECO:0007669"/>
    <property type="project" value="TreeGrafter"/>
</dbReference>
<dbReference type="GO" id="GO:0016491">
    <property type="term" value="F:oxidoreductase activity"/>
    <property type="evidence" value="ECO:0007669"/>
    <property type="project" value="TreeGrafter"/>
</dbReference>
<dbReference type="PATRIC" id="fig|595434.4.peg.445"/>
<dbReference type="PANTHER" id="PTHR19384:SF17">
    <property type="entry name" value="NADPH--CYTOCHROME P450 REDUCTASE"/>
    <property type="match status" value="1"/>
</dbReference>
<dbReference type="PROSITE" id="PS50902">
    <property type="entry name" value="FLAVODOXIN_LIKE"/>
    <property type="match status" value="1"/>
</dbReference>
<feature type="transmembrane region" description="Helical" evidence="2">
    <location>
        <begin position="37"/>
        <end position="56"/>
    </location>
</feature>
<evidence type="ECO:0000313" key="4">
    <source>
        <dbReference type="EMBL" id="KLU07383.1"/>
    </source>
</evidence>
<dbReference type="OrthoDB" id="9816402at2"/>
<dbReference type="RefSeq" id="WP_047812547.1">
    <property type="nucleotide sequence ID" value="NZ_LECT01000006.1"/>
</dbReference>
<dbReference type="InterPro" id="IPR008254">
    <property type="entry name" value="Flavodoxin/NO_synth"/>
</dbReference>
<evidence type="ECO:0000259" key="3">
    <source>
        <dbReference type="PROSITE" id="PS50902"/>
    </source>
</evidence>
<dbReference type="Proteomes" id="UP000036367">
    <property type="component" value="Unassembled WGS sequence"/>
</dbReference>
<protein>
    <submittedName>
        <fullName evidence="4">Iron-uptake factor</fullName>
    </submittedName>
</protein>
<proteinExistence type="predicted"/>
<keyword evidence="2" id="KW-0472">Membrane</keyword>
<dbReference type="GO" id="GO:0010181">
    <property type="term" value="F:FMN binding"/>
    <property type="evidence" value="ECO:0007669"/>
    <property type="project" value="InterPro"/>
</dbReference>
<dbReference type="AlphaFoldDB" id="A0A0J1BLQ8"/>
<keyword evidence="1" id="KW-0285">Flavoprotein</keyword>
<organism evidence="4 5">
    <name type="scientific">Rhodopirellula islandica</name>
    <dbReference type="NCBI Taxonomy" id="595434"/>
    <lineage>
        <taxon>Bacteria</taxon>
        <taxon>Pseudomonadati</taxon>
        <taxon>Planctomycetota</taxon>
        <taxon>Planctomycetia</taxon>
        <taxon>Pirellulales</taxon>
        <taxon>Pirellulaceae</taxon>
        <taxon>Rhodopirellula</taxon>
    </lineage>
</organism>
<dbReference type="STRING" id="595434.RISK_000461"/>
<name>A0A0J1BLQ8_RHOIS</name>
<evidence type="ECO:0000256" key="1">
    <source>
        <dbReference type="ARBA" id="ARBA00022630"/>
    </source>
</evidence>
<sequence length="238" mass="25787">MISKVNTIFLAALVFAAWGLAHWTEGTWWIAPPSASRWWAAAGSLAAYGLLCVWSFRGSSALKTMPVKATPMTCSQVLPEVPSRSFDDDPVLVIYASETGFAEELAQQTLELLRGAGKFAELLPLDSISVERLQTTRQAFLLASTAGEGEPPAHACEFAEDVMSTQHDLSTLSYAVLALGDSSYDEYCAFGRQIDAWLQQCGAKATDDRIDVDDADPMALSDWQALVEEFAGTPQPSL</sequence>
<reference evidence="4" key="1">
    <citation type="submission" date="2015-05" db="EMBL/GenBank/DDBJ databases">
        <title>Permanent draft genome of Rhodopirellula islandicus K833.</title>
        <authorList>
            <person name="Kizina J."/>
            <person name="Richter M."/>
            <person name="Glockner F.O."/>
            <person name="Harder J."/>
        </authorList>
    </citation>
    <scope>NUCLEOTIDE SEQUENCE [LARGE SCALE GENOMIC DNA]</scope>
    <source>
        <strain evidence="4">K833</strain>
    </source>
</reference>
<keyword evidence="5" id="KW-1185">Reference proteome</keyword>
<dbReference type="PANTHER" id="PTHR19384">
    <property type="entry name" value="NITRIC OXIDE SYNTHASE-RELATED"/>
    <property type="match status" value="1"/>
</dbReference>
<evidence type="ECO:0000313" key="5">
    <source>
        <dbReference type="Proteomes" id="UP000036367"/>
    </source>
</evidence>
<dbReference type="InterPro" id="IPR029039">
    <property type="entry name" value="Flavoprotein-like_sf"/>
</dbReference>
<comment type="caution">
    <text evidence="4">The sequence shown here is derived from an EMBL/GenBank/DDBJ whole genome shotgun (WGS) entry which is preliminary data.</text>
</comment>
<dbReference type="Gene3D" id="3.40.50.360">
    <property type="match status" value="1"/>
</dbReference>
<dbReference type="PRINTS" id="PR00369">
    <property type="entry name" value="FLAVODOXIN"/>
</dbReference>
<dbReference type="EMBL" id="LECT01000006">
    <property type="protein sequence ID" value="KLU07383.1"/>
    <property type="molecule type" value="Genomic_DNA"/>
</dbReference>
<evidence type="ECO:0000256" key="2">
    <source>
        <dbReference type="SAM" id="Phobius"/>
    </source>
</evidence>
<keyword evidence="2" id="KW-1133">Transmembrane helix</keyword>
<dbReference type="InterPro" id="IPR001094">
    <property type="entry name" value="Flavdoxin-like"/>
</dbReference>
<keyword evidence="2" id="KW-0812">Transmembrane</keyword>
<dbReference type="Pfam" id="PF00258">
    <property type="entry name" value="Flavodoxin_1"/>
    <property type="match status" value="1"/>
</dbReference>